<evidence type="ECO:0000313" key="1">
    <source>
        <dbReference type="EMBL" id="GAK58170.1"/>
    </source>
</evidence>
<name>A0A081C0R5_VECG1</name>
<proteinExistence type="predicted"/>
<dbReference type="Proteomes" id="UP000030661">
    <property type="component" value="Unassembled WGS sequence"/>
</dbReference>
<dbReference type="EMBL" id="DF820467">
    <property type="protein sequence ID" value="GAK58170.1"/>
    <property type="molecule type" value="Genomic_DNA"/>
</dbReference>
<protein>
    <submittedName>
        <fullName evidence="1">Uncharacterized protein</fullName>
    </submittedName>
</protein>
<evidence type="ECO:0000313" key="2">
    <source>
        <dbReference type="Proteomes" id="UP000030661"/>
    </source>
</evidence>
<dbReference type="HOGENOM" id="CLU_508699_0_0_0"/>
<organism evidence="1">
    <name type="scientific">Vecturithrix granuli</name>
    <dbReference type="NCBI Taxonomy" id="1499967"/>
    <lineage>
        <taxon>Bacteria</taxon>
        <taxon>Candidatus Moduliflexota</taxon>
        <taxon>Candidatus Vecturitrichia</taxon>
        <taxon>Candidatus Vecturitrichales</taxon>
        <taxon>Candidatus Vecturitrichaceae</taxon>
        <taxon>Candidatus Vecturithrix</taxon>
    </lineage>
</organism>
<keyword evidence="2" id="KW-1185">Reference proteome</keyword>
<gene>
    <name evidence="1" type="ORF">U27_05143</name>
</gene>
<sequence>MVAFIHQLDISDENQIVEHFQNIPDVMEYILESEHYPMSVLNDAVIALEGALNNGRGDPSLKEDYARTIAKIHSVISTRIDYVNSIIDSLLGSGEFETSDFSLENSPTQEILAHIDLMKDVSHLPEISADDYKAALRKFIKTLKFRFNKGLEIHKALIQLEFEILAEREDEYPKEALEEYKSFLEDALAMTRSHIPVKPSQIHQLKETLFKILEAMGVRILQHHQPSNQAEYGKILRELEELLAGLELDFGQKVVDRFADMLPEYIAEHWNFDVIKHNRKLVGLLIDCSEDATLLGELYKILTNLTIAEATQSQRKQELAKVTLKDIQGMYYVKNEENALEMQMGKFRNVALPDQARELIKLSLYGLCDYLSKFSVEILRKYPIGILKSTEKMLKDLEQHRLRDSEVQGIRDSAEYYTAVELIEEAIRTYETSSEKYNFVDIYKETDFTVESTTYCAFNDIILRLIQNVMEAYFIVDSDNQKVSEHRLAELKITISERYKREWIRQNDLRQQSDQLAMEELAQELE</sequence>
<accession>A0A081C0R5</accession>
<dbReference type="AlphaFoldDB" id="A0A081C0R5"/>
<reference evidence="1" key="1">
    <citation type="journal article" date="2015" name="PeerJ">
        <title>First genomic representation of candidate bacterial phylum KSB3 points to enhanced environmental sensing as a trigger of wastewater bulking.</title>
        <authorList>
            <person name="Sekiguchi Y."/>
            <person name="Ohashi A."/>
            <person name="Parks D.H."/>
            <person name="Yamauchi T."/>
            <person name="Tyson G.W."/>
            <person name="Hugenholtz P."/>
        </authorList>
    </citation>
    <scope>NUCLEOTIDE SEQUENCE [LARGE SCALE GENOMIC DNA]</scope>
</reference>